<feature type="region of interest" description="Disordered" evidence="1">
    <location>
        <begin position="1"/>
        <end position="26"/>
    </location>
</feature>
<dbReference type="EMBL" id="GIFC01013150">
    <property type="protein sequence ID" value="MXU95233.1"/>
    <property type="molecule type" value="Transcribed_RNA"/>
</dbReference>
<reference evidence="2" key="1">
    <citation type="submission" date="2019-12" db="EMBL/GenBank/DDBJ databases">
        <title>An insight into the sialome of adult female Ixodes ricinus ticks feeding for 6 days.</title>
        <authorList>
            <person name="Perner J."/>
            <person name="Ribeiro J.M.C."/>
        </authorList>
    </citation>
    <scope>NUCLEOTIDE SEQUENCE</scope>
    <source>
        <strain evidence="2">Semi-engorged</strain>
        <tissue evidence="2">Salivary glands</tissue>
    </source>
</reference>
<proteinExistence type="predicted"/>
<feature type="region of interest" description="Disordered" evidence="1">
    <location>
        <begin position="94"/>
        <end position="122"/>
    </location>
</feature>
<name>A0A6B0UZ57_IXORI</name>
<organism evidence="2">
    <name type="scientific">Ixodes ricinus</name>
    <name type="common">Common tick</name>
    <name type="synonym">Acarus ricinus</name>
    <dbReference type="NCBI Taxonomy" id="34613"/>
    <lineage>
        <taxon>Eukaryota</taxon>
        <taxon>Metazoa</taxon>
        <taxon>Ecdysozoa</taxon>
        <taxon>Arthropoda</taxon>
        <taxon>Chelicerata</taxon>
        <taxon>Arachnida</taxon>
        <taxon>Acari</taxon>
        <taxon>Parasitiformes</taxon>
        <taxon>Ixodida</taxon>
        <taxon>Ixodoidea</taxon>
        <taxon>Ixodidae</taxon>
        <taxon>Ixodinae</taxon>
        <taxon>Ixodes</taxon>
    </lineage>
</organism>
<accession>A0A6B0UZ57</accession>
<protein>
    <submittedName>
        <fullName evidence="2">Uncharacterized protein</fullName>
    </submittedName>
</protein>
<feature type="region of interest" description="Disordered" evidence="1">
    <location>
        <begin position="66"/>
        <end position="85"/>
    </location>
</feature>
<feature type="compositionally biased region" description="Polar residues" evidence="1">
    <location>
        <begin position="7"/>
        <end position="26"/>
    </location>
</feature>
<sequence>MSWILLPSNSSLASSVTGSPAPSNASSTLALPKLDVWALVGHASSSILSAPALSRTDSVFASGSAETESSLKRQPPVMLSSSGPSVTSRMALFQSEQSSRRLSRPKVVMTGTEQSSSAAEPNRRFSAVSALDACPVLGTTRSSVLKSDHGCDLRAVFVPAVRPMSSAMFSDVIGRSPVIVE</sequence>
<evidence type="ECO:0000256" key="1">
    <source>
        <dbReference type="SAM" id="MobiDB-lite"/>
    </source>
</evidence>
<evidence type="ECO:0000313" key="2">
    <source>
        <dbReference type="EMBL" id="MXU95233.1"/>
    </source>
</evidence>
<dbReference type="AlphaFoldDB" id="A0A6B0UZ57"/>